<dbReference type="RefSeq" id="WP_092561556.1">
    <property type="nucleotide sequence ID" value="NZ_FOYZ01000010.1"/>
</dbReference>
<evidence type="ECO:0000256" key="2">
    <source>
        <dbReference type="ARBA" id="ARBA00022670"/>
    </source>
</evidence>
<dbReference type="Pfam" id="PF13180">
    <property type="entry name" value="PDZ_2"/>
    <property type="match status" value="1"/>
</dbReference>
<dbReference type="Gene3D" id="2.40.10.120">
    <property type="match status" value="1"/>
</dbReference>
<feature type="compositionally biased region" description="Polar residues" evidence="4">
    <location>
        <begin position="1"/>
        <end position="16"/>
    </location>
</feature>
<dbReference type="Proteomes" id="UP000199659">
    <property type="component" value="Unassembled WGS sequence"/>
</dbReference>
<dbReference type="InterPro" id="IPR036034">
    <property type="entry name" value="PDZ_sf"/>
</dbReference>
<feature type="region of interest" description="Disordered" evidence="4">
    <location>
        <begin position="1"/>
        <end position="23"/>
    </location>
</feature>
<evidence type="ECO:0000313" key="7">
    <source>
        <dbReference type="EMBL" id="SFR94072.1"/>
    </source>
</evidence>
<evidence type="ECO:0000259" key="6">
    <source>
        <dbReference type="PROSITE" id="PS50106"/>
    </source>
</evidence>
<feature type="compositionally biased region" description="Polar residues" evidence="4">
    <location>
        <begin position="167"/>
        <end position="177"/>
    </location>
</feature>
<dbReference type="OrthoDB" id="9758917at2"/>
<organism evidence="7 8">
    <name type="scientific">Anaeromicropila populeti</name>
    <dbReference type="NCBI Taxonomy" id="37658"/>
    <lineage>
        <taxon>Bacteria</taxon>
        <taxon>Bacillati</taxon>
        <taxon>Bacillota</taxon>
        <taxon>Clostridia</taxon>
        <taxon>Lachnospirales</taxon>
        <taxon>Lachnospiraceae</taxon>
        <taxon>Anaeromicropila</taxon>
    </lineage>
</organism>
<keyword evidence="2 7" id="KW-0645">Protease</keyword>
<gene>
    <name evidence="7" type="ORF">SAMN05661086_02650</name>
</gene>
<keyword evidence="5" id="KW-0472">Membrane</keyword>
<evidence type="ECO:0000256" key="1">
    <source>
        <dbReference type="ARBA" id="ARBA00010541"/>
    </source>
</evidence>
<reference evidence="7 8" key="1">
    <citation type="submission" date="2016-10" db="EMBL/GenBank/DDBJ databases">
        <authorList>
            <person name="de Groot N.N."/>
        </authorList>
    </citation>
    <scope>NUCLEOTIDE SEQUENCE [LARGE SCALE GENOMIC DNA]</scope>
    <source>
        <strain evidence="7 8">743A</strain>
    </source>
</reference>
<proteinExistence type="inferred from homology"/>
<dbReference type="SUPFAM" id="SSF50156">
    <property type="entry name" value="PDZ domain-like"/>
    <property type="match status" value="1"/>
</dbReference>
<name>A0A1I6KS66_9FIRM</name>
<evidence type="ECO:0000256" key="4">
    <source>
        <dbReference type="SAM" id="MobiDB-lite"/>
    </source>
</evidence>
<protein>
    <submittedName>
        <fullName evidence="7">Serine protease Do</fullName>
    </submittedName>
</protein>
<feature type="region of interest" description="Disordered" evidence="4">
    <location>
        <begin position="167"/>
        <end position="196"/>
    </location>
</feature>
<dbReference type="SUPFAM" id="SSF50494">
    <property type="entry name" value="Trypsin-like serine proteases"/>
    <property type="match status" value="1"/>
</dbReference>
<dbReference type="PANTHER" id="PTHR22939:SF129">
    <property type="entry name" value="SERINE PROTEASE HTRA2, MITOCHONDRIAL"/>
    <property type="match status" value="1"/>
</dbReference>
<evidence type="ECO:0000256" key="5">
    <source>
        <dbReference type="SAM" id="Phobius"/>
    </source>
</evidence>
<dbReference type="EMBL" id="FOYZ01000010">
    <property type="protein sequence ID" value="SFR94072.1"/>
    <property type="molecule type" value="Genomic_DNA"/>
</dbReference>
<feature type="compositionally biased region" description="Polar residues" evidence="4">
    <location>
        <begin position="187"/>
        <end position="196"/>
    </location>
</feature>
<dbReference type="Gene3D" id="2.30.42.10">
    <property type="match status" value="1"/>
</dbReference>
<dbReference type="Pfam" id="PF13365">
    <property type="entry name" value="Trypsin_2"/>
    <property type="match status" value="1"/>
</dbReference>
<comment type="similarity">
    <text evidence="1">Belongs to the peptidase S1C family.</text>
</comment>
<keyword evidence="8" id="KW-1185">Reference proteome</keyword>
<keyword evidence="3" id="KW-0378">Hydrolase</keyword>
<dbReference type="InterPro" id="IPR001940">
    <property type="entry name" value="Peptidase_S1C"/>
</dbReference>
<evidence type="ECO:0000313" key="8">
    <source>
        <dbReference type="Proteomes" id="UP000199659"/>
    </source>
</evidence>
<dbReference type="STRING" id="37658.SAMN05661086_02650"/>
<dbReference type="PANTHER" id="PTHR22939">
    <property type="entry name" value="SERINE PROTEASE FAMILY S1C HTRA-RELATED"/>
    <property type="match status" value="1"/>
</dbReference>
<dbReference type="GO" id="GO:0006508">
    <property type="term" value="P:proteolysis"/>
    <property type="evidence" value="ECO:0007669"/>
    <property type="project" value="UniProtKB-KW"/>
</dbReference>
<dbReference type="PROSITE" id="PS50106">
    <property type="entry name" value="PDZ"/>
    <property type="match status" value="1"/>
</dbReference>
<dbReference type="InterPro" id="IPR001478">
    <property type="entry name" value="PDZ"/>
</dbReference>
<dbReference type="SMART" id="SM00228">
    <property type="entry name" value="PDZ"/>
    <property type="match status" value="1"/>
</dbReference>
<evidence type="ECO:0000256" key="3">
    <source>
        <dbReference type="ARBA" id="ARBA00022801"/>
    </source>
</evidence>
<keyword evidence="5" id="KW-0812">Transmembrane</keyword>
<sequence>MYNPDDFSNGSGNQDGVNGGDGFEYKVNDVNVVNGKTPEEMAEINHVIHREMETGYGDSYGGKTESLNNNYGTNNYGNNQHYQNSNNGTTAMLDQGLSNLGNRGAVQNAPMQNGAYYGNAVPVPPKKKKAGGGKTFLMVAAIVITICFFGGAGIFGVHLISEKLNGSQHSGNNTQESLDVADDSDENTINSTESASITEDSVSQVVKNVMPAIVSINTTSLEAYDFFGTEYTQPVTGSGSGIIIGQNETEVLIATNNHVVAGENPEVKVTFCDDETVTATIKGTDTTSDLAVIAVLFKDLKDSTKESILVATTGDSDSLQVGEKVIAIGNALGYGQSVTVGYVSAKDREVSMEDASMTLLQTDAAINPGNSGGALLNAKGEVIGINSVKYALTEVEGMCFAIPISTAIPIINDLMTRDQLDESQQAYLGIIGKDVSEEDSQRIDIPIGIYVNEVTNGSPADMAGLEAGNVIIGMDGKTIATNEDLKNILSYTRAGTTVDLVVKERRNGKWVEKTLSVTLGSKADANN</sequence>
<keyword evidence="5" id="KW-1133">Transmembrane helix</keyword>
<accession>A0A1I6KS66</accession>
<feature type="domain" description="PDZ" evidence="6">
    <location>
        <begin position="417"/>
        <end position="506"/>
    </location>
</feature>
<dbReference type="PRINTS" id="PR00834">
    <property type="entry name" value="PROTEASES2C"/>
</dbReference>
<feature type="transmembrane region" description="Helical" evidence="5">
    <location>
        <begin position="136"/>
        <end position="160"/>
    </location>
</feature>
<dbReference type="AlphaFoldDB" id="A0A1I6KS66"/>
<dbReference type="GO" id="GO:0004252">
    <property type="term" value="F:serine-type endopeptidase activity"/>
    <property type="evidence" value="ECO:0007669"/>
    <property type="project" value="InterPro"/>
</dbReference>
<dbReference type="InterPro" id="IPR009003">
    <property type="entry name" value="Peptidase_S1_PA"/>
</dbReference>